<evidence type="ECO:0000313" key="4">
    <source>
        <dbReference type="Proteomes" id="UP000292307"/>
    </source>
</evidence>
<sequence length="498" mass="54228">MTTPATPTGNAPAVAGGGAAAPSRLRSFLAIDAREPLVARAQAPAGQLLILVVALLAVAPHLGAWPAALAVGAAMAATARPGWRTPILFGATWTTAFLGTALGENDTLDSIVAVLETEGGTGLSPLALAMGFLALLFLGANGILRHVARAPRSLLARRPLATLLALEALLCGLASLDAVRGTPRVLLWSAIVVLTPYLWFLPYAIVDQRTRAQDTWQQMAFLRPFWSPSYLPFGKGAAFLRKHLAQTPRDLAITRLKAVKLLLWANLLVFLRAALAWIFEGQLGIPRVAEAVDAHLAGQPFPVLAGWAALVLSTARFSLQIAIWAHLFIGIARLAGYRLPRGCWRPLESRTLMDYFNRFHYYFKELLVDFFFFPTFFKVFRAHPRLRMFFATFMAAGVGNAIWHFTRDIVLVATDGAPAALRSYASYAFYCLVLAVAVGLSQVRVSLGIRPSPTAFGRLYSFLFVWSFVVCMHLFSDGSRQHTLGERMAFLASLSGVH</sequence>
<reference evidence="2" key="1">
    <citation type="journal article" date="2014" name="Int. J. Syst. Evol. Microbiol.">
        <title>Complete genome sequence of Corynebacterium casei LMG S-19264T (=DSM 44701T), isolated from a smear-ripened cheese.</title>
        <authorList>
            <consortium name="US DOE Joint Genome Institute (JGI-PGF)"/>
            <person name="Walter F."/>
            <person name="Albersmeier A."/>
            <person name="Kalinowski J."/>
            <person name="Ruckert C."/>
        </authorList>
    </citation>
    <scope>NUCLEOTIDE SEQUENCE</scope>
    <source>
        <strain evidence="2">KCTC 12343</strain>
    </source>
</reference>
<evidence type="ECO:0000256" key="1">
    <source>
        <dbReference type="SAM" id="Phobius"/>
    </source>
</evidence>
<feature type="transmembrane region" description="Helical" evidence="1">
    <location>
        <begin position="426"/>
        <end position="447"/>
    </location>
</feature>
<dbReference type="EMBL" id="CP036401">
    <property type="protein sequence ID" value="QBI01025.1"/>
    <property type="molecule type" value="Genomic_DNA"/>
</dbReference>
<evidence type="ECO:0000313" key="2">
    <source>
        <dbReference type="EMBL" id="GGY47509.1"/>
    </source>
</evidence>
<reference evidence="2" key="3">
    <citation type="submission" date="2022-12" db="EMBL/GenBank/DDBJ databases">
        <authorList>
            <person name="Sun Q."/>
            <person name="Kim S."/>
        </authorList>
    </citation>
    <scope>NUCLEOTIDE SEQUENCE</scope>
    <source>
        <strain evidence="2">KCTC 12343</strain>
    </source>
</reference>
<organism evidence="2 5">
    <name type="scientific">Pseudoduganella albidiflava</name>
    <dbReference type="NCBI Taxonomy" id="321983"/>
    <lineage>
        <taxon>Bacteria</taxon>
        <taxon>Pseudomonadati</taxon>
        <taxon>Pseudomonadota</taxon>
        <taxon>Betaproteobacteria</taxon>
        <taxon>Burkholderiales</taxon>
        <taxon>Oxalobacteraceae</taxon>
        <taxon>Telluria group</taxon>
        <taxon>Pseudoduganella</taxon>
    </lineage>
</organism>
<protein>
    <recommendedName>
        <fullName evidence="6">MBOAT family protein</fullName>
    </recommendedName>
</protein>
<evidence type="ECO:0000313" key="5">
    <source>
        <dbReference type="Proteomes" id="UP000628442"/>
    </source>
</evidence>
<keyword evidence="1" id="KW-1133">Transmembrane helix</keyword>
<dbReference type="RefSeq" id="WP_131145151.1">
    <property type="nucleotide sequence ID" value="NZ_BMWV01000007.1"/>
</dbReference>
<keyword evidence="1" id="KW-0812">Transmembrane</keyword>
<proteinExistence type="predicted"/>
<gene>
    <name evidence="3" type="ORF">EYF70_09335</name>
    <name evidence="2" type="ORF">GCM10007387_31950</name>
</gene>
<evidence type="ECO:0008006" key="6">
    <source>
        <dbReference type="Google" id="ProtNLM"/>
    </source>
</evidence>
<dbReference type="EMBL" id="BMWV01000007">
    <property type="protein sequence ID" value="GGY47509.1"/>
    <property type="molecule type" value="Genomic_DNA"/>
</dbReference>
<feature type="transmembrane region" description="Helical" evidence="1">
    <location>
        <begin position="185"/>
        <end position="206"/>
    </location>
</feature>
<name>A0A411WW93_9BURK</name>
<feature type="transmembrane region" description="Helical" evidence="1">
    <location>
        <begin position="261"/>
        <end position="279"/>
    </location>
</feature>
<dbReference type="OrthoDB" id="139172at2"/>
<keyword evidence="1" id="KW-0472">Membrane</keyword>
<reference evidence="3 4" key="2">
    <citation type="submission" date="2019-02" db="EMBL/GenBank/DDBJ databases">
        <title>Draft Genome Sequences of Six Type Strains of the Genus Massilia.</title>
        <authorList>
            <person name="Miess H."/>
            <person name="Frediansyhah A."/>
            <person name="Gross H."/>
        </authorList>
    </citation>
    <scope>NUCLEOTIDE SEQUENCE [LARGE SCALE GENOMIC DNA]</scope>
    <source>
        <strain evidence="3 4">DSM 17472</strain>
    </source>
</reference>
<dbReference type="Proteomes" id="UP000628442">
    <property type="component" value="Unassembled WGS sequence"/>
</dbReference>
<keyword evidence="4" id="KW-1185">Reference proteome</keyword>
<feature type="transmembrane region" description="Helical" evidence="1">
    <location>
        <begin position="459"/>
        <end position="476"/>
    </location>
</feature>
<feature type="transmembrane region" description="Helical" evidence="1">
    <location>
        <begin position="160"/>
        <end position="179"/>
    </location>
</feature>
<feature type="transmembrane region" description="Helical" evidence="1">
    <location>
        <begin position="389"/>
        <end position="406"/>
    </location>
</feature>
<feature type="transmembrane region" description="Helical" evidence="1">
    <location>
        <begin position="48"/>
        <end position="74"/>
    </location>
</feature>
<dbReference type="Proteomes" id="UP000292307">
    <property type="component" value="Chromosome"/>
</dbReference>
<evidence type="ECO:0000313" key="3">
    <source>
        <dbReference type="EMBL" id="QBI01025.1"/>
    </source>
</evidence>
<feature type="transmembrane region" description="Helical" evidence="1">
    <location>
        <begin position="299"/>
        <end position="315"/>
    </location>
</feature>
<dbReference type="AlphaFoldDB" id="A0A411WW93"/>
<accession>A0A411WW93</accession>
<feature type="transmembrane region" description="Helical" evidence="1">
    <location>
        <begin position="123"/>
        <end position="148"/>
    </location>
</feature>